<sequence length="138" mass="15012">TPGPTRHTHRAPGGAPPVIRPTRRPSSPRAPRHVAARDAPSPPRCASSLLNQNNRANPPPPPLLSPSHARAEPTQDPAPRSLARPPRSMAAAAREGEFSERELEVAAILADLPSIVRACNRRRRQQEKQQQARPEIPS</sequence>
<name>A0A453N0S1_AEGTS</name>
<accession>A0A453N0S1</accession>
<feature type="compositionally biased region" description="Low complexity" evidence="1">
    <location>
        <begin position="77"/>
        <end position="93"/>
    </location>
</feature>
<dbReference type="Proteomes" id="UP000015105">
    <property type="component" value="Chromosome 6D"/>
</dbReference>
<reference evidence="3" key="1">
    <citation type="journal article" date="2014" name="Science">
        <title>Ancient hybridizations among the ancestral genomes of bread wheat.</title>
        <authorList>
            <consortium name="International Wheat Genome Sequencing Consortium,"/>
            <person name="Marcussen T."/>
            <person name="Sandve S.R."/>
            <person name="Heier L."/>
            <person name="Spannagl M."/>
            <person name="Pfeifer M."/>
            <person name="Jakobsen K.S."/>
            <person name="Wulff B.B."/>
            <person name="Steuernagel B."/>
            <person name="Mayer K.F."/>
            <person name="Olsen O.A."/>
        </authorList>
    </citation>
    <scope>NUCLEOTIDE SEQUENCE [LARGE SCALE GENOMIC DNA]</scope>
    <source>
        <strain evidence="3">cv. AL8/78</strain>
    </source>
</reference>
<reference evidence="2" key="3">
    <citation type="journal article" date="2017" name="Nature">
        <title>Genome sequence of the progenitor of the wheat D genome Aegilops tauschii.</title>
        <authorList>
            <person name="Luo M.C."/>
            <person name="Gu Y.Q."/>
            <person name="Puiu D."/>
            <person name="Wang H."/>
            <person name="Twardziok S.O."/>
            <person name="Deal K.R."/>
            <person name="Huo N."/>
            <person name="Zhu T."/>
            <person name="Wang L."/>
            <person name="Wang Y."/>
            <person name="McGuire P.E."/>
            <person name="Liu S."/>
            <person name="Long H."/>
            <person name="Ramasamy R.K."/>
            <person name="Rodriguez J.C."/>
            <person name="Van S.L."/>
            <person name="Yuan L."/>
            <person name="Wang Z."/>
            <person name="Xia Z."/>
            <person name="Xiao L."/>
            <person name="Anderson O.D."/>
            <person name="Ouyang S."/>
            <person name="Liang Y."/>
            <person name="Zimin A.V."/>
            <person name="Pertea G."/>
            <person name="Qi P."/>
            <person name="Bennetzen J.L."/>
            <person name="Dai X."/>
            <person name="Dawson M.W."/>
            <person name="Muller H.G."/>
            <person name="Kugler K."/>
            <person name="Rivarola-Duarte L."/>
            <person name="Spannagl M."/>
            <person name="Mayer K.F.X."/>
            <person name="Lu F.H."/>
            <person name="Bevan M.W."/>
            <person name="Leroy P."/>
            <person name="Li P."/>
            <person name="You F.M."/>
            <person name="Sun Q."/>
            <person name="Liu Z."/>
            <person name="Lyons E."/>
            <person name="Wicker T."/>
            <person name="Salzberg S.L."/>
            <person name="Devos K.M."/>
            <person name="Dvorak J."/>
        </authorList>
    </citation>
    <scope>NUCLEOTIDE SEQUENCE [LARGE SCALE GENOMIC DNA]</scope>
    <source>
        <strain evidence="2">cv. AL8/78</strain>
    </source>
</reference>
<reference evidence="2" key="5">
    <citation type="journal article" date="2021" name="G3 (Bethesda)">
        <title>Aegilops tauschii genome assembly Aet v5.0 features greater sequence contiguity and improved annotation.</title>
        <authorList>
            <person name="Wang L."/>
            <person name="Zhu T."/>
            <person name="Rodriguez J.C."/>
            <person name="Deal K.R."/>
            <person name="Dubcovsky J."/>
            <person name="McGuire P.E."/>
            <person name="Lux T."/>
            <person name="Spannagl M."/>
            <person name="Mayer K.F.X."/>
            <person name="Baldrich P."/>
            <person name="Meyers B.C."/>
            <person name="Huo N."/>
            <person name="Gu Y.Q."/>
            <person name="Zhou H."/>
            <person name="Devos K.M."/>
            <person name="Bennetzen J.L."/>
            <person name="Unver T."/>
            <person name="Budak H."/>
            <person name="Gulick P.J."/>
            <person name="Galiba G."/>
            <person name="Kalapos B."/>
            <person name="Nelson D.R."/>
            <person name="Li P."/>
            <person name="You F.M."/>
            <person name="Luo M.C."/>
            <person name="Dvorak J."/>
        </authorList>
    </citation>
    <scope>NUCLEOTIDE SEQUENCE [LARGE SCALE GENOMIC DNA]</scope>
    <source>
        <strain evidence="2">cv. AL8/78</strain>
    </source>
</reference>
<organism evidence="2 3">
    <name type="scientific">Aegilops tauschii subsp. strangulata</name>
    <name type="common">Goatgrass</name>
    <dbReference type="NCBI Taxonomy" id="200361"/>
    <lineage>
        <taxon>Eukaryota</taxon>
        <taxon>Viridiplantae</taxon>
        <taxon>Streptophyta</taxon>
        <taxon>Embryophyta</taxon>
        <taxon>Tracheophyta</taxon>
        <taxon>Spermatophyta</taxon>
        <taxon>Magnoliopsida</taxon>
        <taxon>Liliopsida</taxon>
        <taxon>Poales</taxon>
        <taxon>Poaceae</taxon>
        <taxon>BOP clade</taxon>
        <taxon>Pooideae</taxon>
        <taxon>Triticodae</taxon>
        <taxon>Triticeae</taxon>
        <taxon>Triticinae</taxon>
        <taxon>Aegilops</taxon>
    </lineage>
</organism>
<evidence type="ECO:0000313" key="3">
    <source>
        <dbReference type="Proteomes" id="UP000015105"/>
    </source>
</evidence>
<reference evidence="3" key="2">
    <citation type="journal article" date="2017" name="Nat. Plants">
        <title>The Aegilops tauschii genome reveals multiple impacts of transposons.</title>
        <authorList>
            <person name="Zhao G."/>
            <person name="Zou C."/>
            <person name="Li K."/>
            <person name="Wang K."/>
            <person name="Li T."/>
            <person name="Gao L."/>
            <person name="Zhang X."/>
            <person name="Wang H."/>
            <person name="Yang Z."/>
            <person name="Liu X."/>
            <person name="Jiang W."/>
            <person name="Mao L."/>
            <person name="Kong X."/>
            <person name="Jiao Y."/>
            <person name="Jia J."/>
        </authorList>
    </citation>
    <scope>NUCLEOTIDE SEQUENCE [LARGE SCALE GENOMIC DNA]</scope>
    <source>
        <strain evidence="3">cv. AL8/78</strain>
    </source>
</reference>
<dbReference type="AlphaFoldDB" id="A0A453N0S1"/>
<dbReference type="EnsemblPlants" id="AET6Gv20171300.1">
    <property type="protein sequence ID" value="AET6Gv20171300.1"/>
    <property type="gene ID" value="AET6Gv20171300"/>
</dbReference>
<reference evidence="2" key="4">
    <citation type="submission" date="2019-03" db="UniProtKB">
        <authorList>
            <consortium name="EnsemblPlants"/>
        </authorList>
    </citation>
    <scope>IDENTIFICATION</scope>
</reference>
<dbReference type="Gramene" id="AET6Gv20171300.1">
    <property type="protein sequence ID" value="AET6Gv20171300.1"/>
    <property type="gene ID" value="AET6Gv20171300"/>
</dbReference>
<keyword evidence="3" id="KW-1185">Reference proteome</keyword>
<protein>
    <submittedName>
        <fullName evidence="2">Uncharacterized protein</fullName>
    </submittedName>
</protein>
<feature type="compositionally biased region" description="Basic residues" evidence="1">
    <location>
        <begin position="1"/>
        <end position="10"/>
    </location>
</feature>
<evidence type="ECO:0000256" key="1">
    <source>
        <dbReference type="SAM" id="MobiDB-lite"/>
    </source>
</evidence>
<feature type="region of interest" description="Disordered" evidence="1">
    <location>
        <begin position="1"/>
        <end position="99"/>
    </location>
</feature>
<evidence type="ECO:0000313" key="2">
    <source>
        <dbReference type="EnsemblPlants" id="AET6Gv20171300.1"/>
    </source>
</evidence>
<proteinExistence type="predicted"/>